<evidence type="ECO:0000313" key="2">
    <source>
        <dbReference type="EMBL" id="OEH83933.1"/>
    </source>
</evidence>
<accession>A0A1E5L1J6</accession>
<dbReference type="NCBIfam" id="TIGR03582">
    <property type="entry name" value="EF_0829"/>
    <property type="match status" value="1"/>
</dbReference>
<organism evidence="2 3">
    <name type="scientific">Enterococcus rivorum</name>
    <dbReference type="NCBI Taxonomy" id="762845"/>
    <lineage>
        <taxon>Bacteria</taxon>
        <taxon>Bacillati</taxon>
        <taxon>Bacillota</taxon>
        <taxon>Bacilli</taxon>
        <taxon>Lactobacillales</taxon>
        <taxon>Enterococcaceae</taxon>
        <taxon>Enterococcus</taxon>
    </lineage>
</organism>
<dbReference type="InterPro" id="IPR036634">
    <property type="entry name" value="PRD_sf"/>
</dbReference>
<dbReference type="Proteomes" id="UP000095256">
    <property type="component" value="Unassembled WGS sequence"/>
</dbReference>
<dbReference type="PROSITE" id="PS51372">
    <property type="entry name" value="PRD_2"/>
    <property type="match status" value="1"/>
</dbReference>
<dbReference type="Pfam" id="PF00874">
    <property type="entry name" value="PRD"/>
    <property type="match status" value="1"/>
</dbReference>
<evidence type="ECO:0000313" key="3">
    <source>
        <dbReference type="Proteomes" id="UP000095256"/>
    </source>
</evidence>
<sequence length="113" mass="12790">MKLHEEAEKIITESSNQSDLKELINKVAVLLEEQTICPTELQWTILINHLNEMIKRSKAGEQMSGVDPEMFAEVSEEALKISNEVVQHIGNLPQDEMYVLSIHFETAKQNAAV</sequence>
<dbReference type="AlphaFoldDB" id="A0A1E5L1J6"/>
<dbReference type="Gene3D" id="1.10.1790.10">
    <property type="entry name" value="PRD domain"/>
    <property type="match status" value="1"/>
</dbReference>
<evidence type="ECO:0000259" key="1">
    <source>
        <dbReference type="PROSITE" id="PS51372"/>
    </source>
</evidence>
<dbReference type="SUPFAM" id="SSF63520">
    <property type="entry name" value="PTS-regulatory domain, PRD"/>
    <property type="match status" value="1"/>
</dbReference>
<proteinExistence type="predicted"/>
<dbReference type="RefSeq" id="WP_069696944.1">
    <property type="nucleotide sequence ID" value="NZ_JAGGMA010000011.1"/>
</dbReference>
<dbReference type="InterPro" id="IPR020044">
    <property type="entry name" value="PRD_EF0829/AHA3910"/>
</dbReference>
<name>A0A1E5L1J6_9ENTE</name>
<dbReference type="GO" id="GO:0006355">
    <property type="term" value="P:regulation of DNA-templated transcription"/>
    <property type="evidence" value="ECO:0007669"/>
    <property type="project" value="InterPro"/>
</dbReference>
<dbReference type="InterPro" id="IPR011608">
    <property type="entry name" value="PRD"/>
</dbReference>
<protein>
    <submittedName>
        <fullName evidence="2">Transcriptional antiterminator</fullName>
    </submittedName>
</protein>
<keyword evidence="3" id="KW-1185">Reference proteome</keyword>
<reference evidence="2 3" key="1">
    <citation type="submission" date="2016-09" db="EMBL/GenBank/DDBJ databases">
        <authorList>
            <person name="Capua I."/>
            <person name="De Benedictis P."/>
            <person name="Joannis T."/>
            <person name="Lombin L.H."/>
            <person name="Cattoli G."/>
        </authorList>
    </citation>
    <scope>NUCLEOTIDE SEQUENCE [LARGE SCALE GENOMIC DNA]</scope>
    <source>
        <strain evidence="2 3">LMG 25899</strain>
    </source>
</reference>
<comment type="caution">
    <text evidence="2">The sequence shown here is derived from an EMBL/GenBank/DDBJ whole genome shotgun (WGS) entry which is preliminary data.</text>
</comment>
<dbReference type="EMBL" id="MIEK01000001">
    <property type="protein sequence ID" value="OEH83933.1"/>
    <property type="molecule type" value="Genomic_DNA"/>
</dbReference>
<gene>
    <name evidence="2" type="ORF">BCR26_00215</name>
</gene>
<dbReference type="OrthoDB" id="2879550at2"/>
<dbReference type="STRING" id="762845.BCR26_00215"/>
<feature type="domain" description="PRD" evidence="1">
    <location>
        <begin position="11"/>
        <end position="113"/>
    </location>
</feature>